<dbReference type="InterPro" id="IPR016177">
    <property type="entry name" value="DNA-bd_dom_sf"/>
</dbReference>
<evidence type="ECO:0000256" key="17">
    <source>
        <dbReference type="ARBA" id="ARBA00042995"/>
    </source>
</evidence>
<protein>
    <recommendedName>
        <fullName evidence="16">Histone-lysine N-methyltransferase SETDB2</fullName>
        <ecNumber evidence="15">2.1.1.366</ecNumber>
    </recommendedName>
    <alternativeName>
        <fullName evidence="17">SET domain bifurcated 2</fullName>
    </alternativeName>
</protein>
<dbReference type="GeneTree" id="ENSGT00940000158209"/>
<dbReference type="Pfam" id="PF00856">
    <property type="entry name" value="SET"/>
    <property type="match status" value="1"/>
</dbReference>
<dbReference type="GO" id="GO:0005634">
    <property type="term" value="C:nucleus"/>
    <property type="evidence" value="ECO:0007669"/>
    <property type="project" value="UniProtKB-SubCell"/>
</dbReference>
<keyword evidence="12" id="KW-0156">Chromatin regulator</keyword>
<dbReference type="PROSITE" id="PS50868">
    <property type="entry name" value="POST_SET"/>
    <property type="match status" value="1"/>
</dbReference>
<evidence type="ECO:0000256" key="12">
    <source>
        <dbReference type="ARBA" id="ARBA00022853"/>
    </source>
</evidence>
<dbReference type="RefSeq" id="XP_015252685.1">
    <property type="nucleotide sequence ID" value="XM_015397199.1"/>
</dbReference>
<evidence type="ECO:0000256" key="19">
    <source>
        <dbReference type="SAM" id="MobiDB-lite"/>
    </source>
</evidence>
<dbReference type="EC" id="2.1.1.366" evidence="15"/>
<evidence type="ECO:0000259" key="20">
    <source>
        <dbReference type="PROSITE" id="PS50280"/>
    </source>
</evidence>
<comment type="subcellular location">
    <subcellularLocation>
        <location evidence="2">Chromosome</location>
    </subcellularLocation>
    <subcellularLocation>
        <location evidence="1">Nucleus</location>
    </subcellularLocation>
</comment>
<dbReference type="OMA" id="DWDVIYK"/>
<evidence type="ECO:0000256" key="14">
    <source>
        <dbReference type="ARBA" id="ARBA00023306"/>
    </source>
</evidence>
<keyword evidence="9" id="KW-0479">Metal-binding</keyword>
<accession>A0A3Q2DPS1</accession>
<dbReference type="SMART" id="SM00468">
    <property type="entry name" value="PreSET"/>
    <property type="match status" value="1"/>
</dbReference>
<evidence type="ECO:0000256" key="16">
    <source>
        <dbReference type="ARBA" id="ARBA00040299"/>
    </source>
</evidence>
<feature type="compositionally biased region" description="Polar residues" evidence="19">
    <location>
        <begin position="426"/>
        <end position="455"/>
    </location>
</feature>
<evidence type="ECO:0000259" key="21">
    <source>
        <dbReference type="PROSITE" id="PS50867"/>
    </source>
</evidence>
<keyword evidence="3" id="KW-0158">Chromosome</keyword>
<comment type="catalytic activity">
    <reaction evidence="18">
        <text>N(6),N(6)-dimethyl-L-lysyl(9)-[histone H3] + S-adenosyl-L-methionine = N(6),N(6),N(6)-trimethyl-L-lysyl(9)-[histone H3] + S-adenosyl-L-homocysteine + H(+)</text>
        <dbReference type="Rhea" id="RHEA:60288"/>
        <dbReference type="Rhea" id="RHEA-COMP:15538"/>
        <dbReference type="Rhea" id="RHEA-COMP:15541"/>
        <dbReference type="ChEBI" id="CHEBI:15378"/>
        <dbReference type="ChEBI" id="CHEBI:57856"/>
        <dbReference type="ChEBI" id="CHEBI:59789"/>
        <dbReference type="ChEBI" id="CHEBI:61961"/>
        <dbReference type="ChEBI" id="CHEBI:61976"/>
        <dbReference type="EC" id="2.1.1.366"/>
    </reaction>
</comment>
<dbReference type="Gene3D" id="2.170.270.10">
    <property type="entry name" value="SET domain"/>
    <property type="match status" value="2"/>
</dbReference>
<dbReference type="InterPro" id="IPR051516">
    <property type="entry name" value="SETDB_methyltransferase"/>
</dbReference>
<dbReference type="STRING" id="28743.ENSCVAP00000021816"/>
<dbReference type="SMART" id="SM00317">
    <property type="entry name" value="SET"/>
    <property type="match status" value="1"/>
</dbReference>
<evidence type="ECO:0000256" key="4">
    <source>
        <dbReference type="ARBA" id="ARBA00022473"/>
    </source>
</evidence>
<evidence type="ECO:0000256" key="6">
    <source>
        <dbReference type="ARBA" id="ARBA00022618"/>
    </source>
</evidence>
<evidence type="ECO:0000256" key="5">
    <source>
        <dbReference type="ARBA" id="ARBA00022603"/>
    </source>
</evidence>
<dbReference type="GO" id="GO:0032259">
    <property type="term" value="P:methylation"/>
    <property type="evidence" value="ECO:0007669"/>
    <property type="project" value="UniProtKB-KW"/>
</dbReference>
<dbReference type="PROSITE" id="PS50867">
    <property type="entry name" value="PRE_SET"/>
    <property type="match status" value="1"/>
</dbReference>
<dbReference type="KEGG" id="cvg:107099179"/>
<evidence type="ECO:0000256" key="7">
    <source>
        <dbReference type="ARBA" id="ARBA00022679"/>
    </source>
</evidence>
<evidence type="ECO:0000313" key="23">
    <source>
        <dbReference type="Ensembl" id="ENSCVAP00000021816.1"/>
    </source>
</evidence>
<dbReference type="InterPro" id="IPR001214">
    <property type="entry name" value="SET_dom"/>
</dbReference>
<feature type="domain" description="Pre-SET" evidence="21">
    <location>
        <begin position="277"/>
        <end position="338"/>
    </location>
</feature>
<dbReference type="SUPFAM" id="SSF82199">
    <property type="entry name" value="SET domain"/>
    <property type="match status" value="1"/>
</dbReference>
<proteinExistence type="predicted"/>
<dbReference type="GO" id="GO:0140947">
    <property type="term" value="F:histone H3K9me2 methyltransferase activity"/>
    <property type="evidence" value="ECO:0007669"/>
    <property type="project" value="UniProtKB-EC"/>
</dbReference>
<evidence type="ECO:0000313" key="24">
    <source>
        <dbReference type="Proteomes" id="UP000265020"/>
    </source>
</evidence>
<dbReference type="Pfam" id="PF01429">
    <property type="entry name" value="MBD"/>
    <property type="match status" value="1"/>
</dbReference>
<dbReference type="CTD" id="83852"/>
<dbReference type="Ensembl" id="ENSCVAT00000010833.1">
    <property type="protein sequence ID" value="ENSCVAP00000021816.1"/>
    <property type="gene ID" value="ENSCVAG00000004116.1"/>
</dbReference>
<keyword evidence="7" id="KW-0808">Transferase</keyword>
<keyword evidence="4" id="KW-0217">Developmental protein</keyword>
<keyword evidence="5" id="KW-0489">Methyltransferase</keyword>
<dbReference type="OrthoDB" id="5792673at2759"/>
<dbReference type="GO" id="GO:0010629">
    <property type="term" value="P:negative regulation of gene expression"/>
    <property type="evidence" value="ECO:0007669"/>
    <property type="project" value="TreeGrafter"/>
</dbReference>
<dbReference type="GO" id="GO:0070828">
    <property type="term" value="P:heterochromatin organization"/>
    <property type="evidence" value="ECO:0007669"/>
    <property type="project" value="TreeGrafter"/>
</dbReference>
<dbReference type="GO" id="GO:0051301">
    <property type="term" value="P:cell division"/>
    <property type="evidence" value="ECO:0007669"/>
    <property type="project" value="UniProtKB-KW"/>
</dbReference>
<dbReference type="GeneID" id="107099179"/>
<feature type="domain" description="Post-SET" evidence="22">
    <location>
        <begin position="556"/>
        <end position="572"/>
    </location>
</feature>
<reference evidence="23" key="2">
    <citation type="submission" date="2025-09" db="UniProtKB">
        <authorList>
            <consortium name="Ensembl"/>
        </authorList>
    </citation>
    <scope>IDENTIFICATION</scope>
</reference>
<dbReference type="InterPro" id="IPR001739">
    <property type="entry name" value="Methyl_CpG_DNA-bd"/>
</dbReference>
<dbReference type="InterPro" id="IPR046341">
    <property type="entry name" value="SET_dom_sf"/>
</dbReference>
<dbReference type="SMART" id="SM00391">
    <property type="entry name" value="MBD"/>
    <property type="match status" value="1"/>
</dbReference>
<evidence type="ECO:0000256" key="13">
    <source>
        <dbReference type="ARBA" id="ARBA00023242"/>
    </source>
</evidence>
<dbReference type="PROSITE" id="PS50280">
    <property type="entry name" value="SET"/>
    <property type="match status" value="1"/>
</dbReference>
<evidence type="ECO:0000256" key="11">
    <source>
        <dbReference type="ARBA" id="ARBA00022833"/>
    </source>
</evidence>
<evidence type="ECO:0000256" key="10">
    <source>
        <dbReference type="ARBA" id="ARBA00022776"/>
    </source>
</evidence>
<dbReference type="PANTHER" id="PTHR46024:SF3">
    <property type="entry name" value="HISTONE-LYSINE N-METHYLTRANSFERASE SETDB2"/>
    <property type="match status" value="1"/>
</dbReference>
<dbReference type="GO" id="GO:0005694">
    <property type="term" value="C:chromosome"/>
    <property type="evidence" value="ECO:0007669"/>
    <property type="project" value="UniProtKB-SubCell"/>
</dbReference>
<keyword evidence="14" id="KW-0131">Cell cycle</keyword>
<name>A0A3Q2DPS1_CYPVA</name>
<dbReference type="InterPro" id="IPR007728">
    <property type="entry name" value="Pre-SET_dom"/>
</dbReference>
<dbReference type="PANTHER" id="PTHR46024">
    <property type="entry name" value="HISTONE-LYSINE N-METHYLTRANSFERASE EGGLESS"/>
    <property type="match status" value="1"/>
</dbReference>
<reference evidence="23" key="1">
    <citation type="submission" date="2025-08" db="UniProtKB">
        <authorList>
            <consortium name="Ensembl"/>
        </authorList>
    </citation>
    <scope>IDENTIFICATION</scope>
</reference>
<keyword evidence="13" id="KW-0539">Nucleus</keyword>
<sequence length="587" mass="64327">MGDVLDARDVERARTFWAQNDVEQVFSAVFQYLDHLKQVLLTQSAKDKEYVRAQRLLEVLDCLPPPPPQDQDSSVVQVVIGSGSLWSPSPACLLDGPPPPAGREGLLPPLAPVQLHYQPHQCCKACLPSLPRTPESSSLLYGQNPLKVPLLCGFKRLSAMLSPLGSGQDTEDEDWDVIYKSPCGLSLRNFQDVASFLAATESLDVLQVDFFTFNRLVQLDPPSLPADAKPDLSRGAEPTPVELCLGEGVGRPAGFRYRKDRWPHGCFLSRDPALFQTCCDCSGACSDAKSCACVAMTAGGRGYRHHRLLQPVQSGLYECGPWCRCDRARCQNRLVQRGIRVRLQVFQTEDRGWGVRCRDDVDRGTFICIYAGVVLQRAPSPGDPPPPKLTRDELPSDDDVEVVTEWLAPPVLEACSDLLEAPPPSSDQQLPVIQGPDESSSPPRNQNQASPSAGNLSEDKVAVAMDTEEDGDQRGQKRAAEMDDICLIDATKEGNVSRFINHSCQPNLFIQNVFTDCHDPAFPVIAFFTSRVVKAGTELTWNYSAGPHAAAPPQKQEVACLCRSNGCQGWLHLEESPCDVPAATEKL</sequence>
<keyword evidence="24" id="KW-1185">Reference proteome</keyword>
<evidence type="ECO:0000259" key="22">
    <source>
        <dbReference type="PROSITE" id="PS50868"/>
    </source>
</evidence>
<keyword evidence="10" id="KW-0498">Mitosis</keyword>
<evidence type="ECO:0000256" key="18">
    <source>
        <dbReference type="ARBA" id="ARBA00049087"/>
    </source>
</evidence>
<dbReference type="Pfam" id="PF05033">
    <property type="entry name" value="Pre-SET"/>
    <property type="match status" value="1"/>
</dbReference>
<keyword evidence="6" id="KW-0132">Cell division</keyword>
<evidence type="ECO:0000256" key="15">
    <source>
        <dbReference type="ARBA" id="ARBA00039052"/>
    </source>
</evidence>
<evidence type="ECO:0000256" key="8">
    <source>
        <dbReference type="ARBA" id="ARBA00022691"/>
    </source>
</evidence>
<dbReference type="InterPro" id="IPR003616">
    <property type="entry name" value="Post-SET_dom"/>
</dbReference>
<keyword evidence="11" id="KW-0862">Zinc</keyword>
<dbReference type="AlphaFoldDB" id="A0A3Q2DPS1"/>
<dbReference type="GO" id="GO:0008270">
    <property type="term" value="F:zinc ion binding"/>
    <property type="evidence" value="ECO:0007669"/>
    <property type="project" value="InterPro"/>
</dbReference>
<feature type="domain" description="SET" evidence="20">
    <location>
        <begin position="341"/>
        <end position="544"/>
    </location>
</feature>
<keyword evidence="8" id="KW-0949">S-adenosyl-L-methionine</keyword>
<dbReference type="Proteomes" id="UP000265020">
    <property type="component" value="Unassembled WGS sequence"/>
</dbReference>
<evidence type="ECO:0000256" key="2">
    <source>
        <dbReference type="ARBA" id="ARBA00004286"/>
    </source>
</evidence>
<evidence type="ECO:0000256" key="1">
    <source>
        <dbReference type="ARBA" id="ARBA00004123"/>
    </source>
</evidence>
<evidence type="ECO:0000256" key="3">
    <source>
        <dbReference type="ARBA" id="ARBA00022454"/>
    </source>
</evidence>
<evidence type="ECO:0000256" key="9">
    <source>
        <dbReference type="ARBA" id="ARBA00022723"/>
    </source>
</evidence>
<organism evidence="23 24">
    <name type="scientific">Cyprinodon variegatus</name>
    <name type="common">Sheepshead minnow</name>
    <dbReference type="NCBI Taxonomy" id="28743"/>
    <lineage>
        <taxon>Eukaryota</taxon>
        <taxon>Metazoa</taxon>
        <taxon>Chordata</taxon>
        <taxon>Craniata</taxon>
        <taxon>Vertebrata</taxon>
        <taxon>Euteleostomi</taxon>
        <taxon>Actinopterygii</taxon>
        <taxon>Neopterygii</taxon>
        <taxon>Teleostei</taxon>
        <taxon>Neoteleostei</taxon>
        <taxon>Acanthomorphata</taxon>
        <taxon>Ovalentaria</taxon>
        <taxon>Atherinomorphae</taxon>
        <taxon>Cyprinodontiformes</taxon>
        <taxon>Cyprinodontidae</taxon>
        <taxon>Cyprinodon</taxon>
    </lineage>
</organism>
<dbReference type="SUPFAM" id="SSF54171">
    <property type="entry name" value="DNA-binding domain"/>
    <property type="match status" value="1"/>
</dbReference>
<feature type="region of interest" description="Disordered" evidence="19">
    <location>
        <begin position="417"/>
        <end position="458"/>
    </location>
</feature>
<dbReference type="GO" id="GO:0003677">
    <property type="term" value="F:DNA binding"/>
    <property type="evidence" value="ECO:0007669"/>
    <property type="project" value="InterPro"/>
</dbReference>